<keyword evidence="1" id="KW-1133">Transmembrane helix</keyword>
<feature type="chain" id="PRO_5024887185" evidence="2">
    <location>
        <begin position="17"/>
        <end position="410"/>
    </location>
</feature>
<feature type="transmembrane region" description="Helical" evidence="1">
    <location>
        <begin position="243"/>
        <end position="261"/>
    </location>
</feature>
<feature type="signal peptide" evidence="2">
    <location>
        <begin position="1"/>
        <end position="16"/>
    </location>
</feature>
<accession>A0A650G1A5</accession>
<proteinExistence type="predicted"/>
<dbReference type="EMBL" id="MN276191">
    <property type="protein sequence ID" value="QGW12740.1"/>
    <property type="molecule type" value="Genomic_DNA"/>
</dbReference>
<keyword evidence="1" id="KW-0812">Transmembrane</keyword>
<keyword evidence="1" id="KW-0472">Membrane</keyword>
<evidence type="ECO:0000256" key="1">
    <source>
        <dbReference type="SAM" id="Phobius"/>
    </source>
</evidence>
<gene>
    <name evidence="3" type="primary">ycf90</name>
</gene>
<reference evidence="3" key="1">
    <citation type="submission" date="2019-08" db="EMBL/GenBank/DDBJ databases">
        <title>Complete plastome sequence of the araphid diatom Nanofrustulum shiloi.</title>
        <authorList>
            <person name="Li C."/>
            <person name="Lemieux C."/>
        </authorList>
    </citation>
    <scope>NUCLEOTIDE SEQUENCE</scope>
    <source>
        <strain evidence="3">SZCZM404</strain>
    </source>
</reference>
<keyword evidence="2" id="KW-0732">Signal</keyword>
<keyword evidence="3" id="KW-0150">Chloroplast</keyword>
<protein>
    <submittedName>
        <fullName evidence="3">Hypothetical chloroplast RF90</fullName>
    </submittedName>
</protein>
<organism evidence="3">
    <name type="scientific">Nanofrustulum shiloi</name>
    <dbReference type="NCBI Taxonomy" id="210602"/>
    <lineage>
        <taxon>Eukaryota</taxon>
        <taxon>Sar</taxon>
        <taxon>Stramenopiles</taxon>
        <taxon>Ochrophyta</taxon>
        <taxon>Bacillariophyta</taxon>
        <taxon>Fragilariophyceae</taxon>
        <taxon>Fragilariophycidae</taxon>
        <taxon>Fragilariales</taxon>
        <taxon>Staurosiraceae</taxon>
        <taxon>Nanofrustulum</taxon>
    </lineage>
</organism>
<evidence type="ECO:0000256" key="2">
    <source>
        <dbReference type="SAM" id="SignalP"/>
    </source>
</evidence>
<geneLocation type="chloroplast" evidence="3"/>
<dbReference type="InterPro" id="IPR031383">
    <property type="entry name" value="Ycf90"/>
</dbReference>
<keyword evidence="3" id="KW-0934">Plastid</keyword>
<dbReference type="Pfam" id="PF17088">
    <property type="entry name" value="YCF90"/>
    <property type="match status" value="1"/>
</dbReference>
<name>A0A650G1A5_9STRA</name>
<dbReference type="AlphaFoldDB" id="A0A650G1A5"/>
<evidence type="ECO:0000313" key="3">
    <source>
        <dbReference type="EMBL" id="QGW12740.1"/>
    </source>
</evidence>
<sequence length="410" mass="48268">MLYIFKILLLLINIDQETVLNWFGIQDPINQVNELNYDLDTSAINVSPALSLETISLIIHGLWEKVQDGLSLADIENLIFFIAFFRFAILAVRYNLKTSFYITCIGLAASYLWYRHFLDLLFLYQNALLRIPITHKLGIDAIELKSMYTGMKSKANYNLRASNPIGIIFHAFGKGIFEDGYYIDPISMLFANIPEKLKSITDPVYYLFYRKIIPTFIRVAGQFYREFGMVAAYTLMTRMGKKYCPYLIRWHWTFLLMMTFLEQFYSYFIFRVNYYVSAVLVPQIEKYPFLQKNALATEIETLKLLVVGLVLYHMFFVLFGLFHALCGQYFYVPLLTENTELHVGPRLKESIYSGGYTSWQDIDEKIKYRTIPKLWYGWFGRGTKNDWNGIAKFQKFIKKLLKKFIKLFKR</sequence>
<feature type="transmembrane region" description="Helical" evidence="1">
    <location>
        <begin position="304"/>
        <end position="325"/>
    </location>
</feature>